<accession>A0A7V7QKT4</accession>
<proteinExistence type="predicted"/>
<dbReference type="SUPFAM" id="SSF52540">
    <property type="entry name" value="P-loop containing nucleoside triphosphate hydrolases"/>
    <property type="match status" value="1"/>
</dbReference>
<evidence type="ECO:0000313" key="1">
    <source>
        <dbReference type="EMBL" id="KAB1438479.1"/>
    </source>
</evidence>
<dbReference type="NCBIfam" id="TIGR04066">
    <property type="entry name" value="nat_prod_clost"/>
    <property type="match status" value="1"/>
</dbReference>
<dbReference type="RefSeq" id="WP_151145988.1">
    <property type="nucleotide sequence ID" value="NZ_WAGX01000005.1"/>
</dbReference>
<dbReference type="InterPro" id="IPR027417">
    <property type="entry name" value="P-loop_NTPase"/>
</dbReference>
<organism evidence="1 2">
    <name type="scientific">Candidatus Galacturonatibacter soehngenii</name>
    <dbReference type="NCBI Taxonomy" id="2307010"/>
    <lineage>
        <taxon>Bacteria</taxon>
        <taxon>Bacillati</taxon>
        <taxon>Bacillota</taxon>
        <taxon>Clostridia</taxon>
        <taxon>Lachnospirales</taxon>
        <taxon>Lachnospiraceae</taxon>
        <taxon>Candidatus Galacturonatibacter</taxon>
    </lineage>
</organism>
<evidence type="ECO:0000313" key="2">
    <source>
        <dbReference type="Proteomes" id="UP000461768"/>
    </source>
</evidence>
<dbReference type="OrthoDB" id="5464925at2"/>
<name>A0A7V7QKT4_9FIRM</name>
<dbReference type="Proteomes" id="UP000461768">
    <property type="component" value="Unassembled WGS sequence"/>
</dbReference>
<reference evidence="1 2" key="1">
    <citation type="submission" date="2019-09" db="EMBL/GenBank/DDBJ databases">
        <authorList>
            <person name="Valk L.C."/>
        </authorList>
    </citation>
    <scope>NUCLEOTIDE SEQUENCE [LARGE SCALE GENOMIC DNA]</scope>
    <source>
        <strain evidence="1">GalUA</strain>
    </source>
</reference>
<sequence length="351" mass="40620">MRVFVYPYDEDFEIFLMHKGLLDLEIKDLLSPVGWGVKNPEGYVIKTQINQINLEEMDAMLLIDSNRFELSEEDIMLMVLKAVKNNMAIVLNRCVTDELLIEIKNLCKGASAKLIDLRKTSQYDFVNSEKLQTIDTPIVTIVGMGQRCNKFETQVSIKVYLEKLGYRVCVVSSRRNTEFAGIHGFPDFMYGNQLDETAKIIHFNHYLKKLEQEEQPEIILVGVPGSIMPVSKTHPEHFGVFAFEVLQAIQSDMLIFCMHHNIYKDQYFEELKNLTKYRLQTEIDAFVIGNDSYDSFSIEAEGNLKYLTFDNQTVSEAMKTYPPNVYSRQTYDMLAQYVLETLAEYADYQVM</sequence>
<comment type="caution">
    <text evidence="1">The sequence shown here is derived from an EMBL/GenBank/DDBJ whole genome shotgun (WGS) entry which is preliminary data.</text>
</comment>
<gene>
    <name evidence="1" type="ORF">F7O84_13140</name>
</gene>
<dbReference type="InterPro" id="IPR023823">
    <property type="entry name" value="CHP04066_peptide_maturation"/>
</dbReference>
<dbReference type="Gene3D" id="3.40.50.300">
    <property type="entry name" value="P-loop containing nucleotide triphosphate hydrolases"/>
    <property type="match status" value="1"/>
</dbReference>
<keyword evidence="2" id="KW-1185">Reference proteome</keyword>
<protein>
    <submittedName>
        <fullName evidence="1">TIGR04066 family peptide maturation system protein</fullName>
    </submittedName>
</protein>
<dbReference type="AlphaFoldDB" id="A0A7V7QKT4"/>
<dbReference type="EMBL" id="WAGX01000005">
    <property type="protein sequence ID" value="KAB1438479.1"/>
    <property type="molecule type" value="Genomic_DNA"/>
</dbReference>
<reference evidence="1 2" key="2">
    <citation type="submission" date="2020-02" db="EMBL/GenBank/DDBJ databases">
        <title>Candidatus Galacturonibacter soehngenii shows hetero-acetogenic catabolism of galacturonic acid but lacks a canonical carbon monoxide dehydrogenase/acetyl-CoA synthase complex.</title>
        <authorList>
            <person name="Diender M."/>
            <person name="Stouten G.R."/>
            <person name="Petersen J.F."/>
            <person name="Nielsen P.H."/>
            <person name="Dueholm M.S."/>
            <person name="Pronk J.T."/>
            <person name="Van Loosdrecht M.C.M."/>
        </authorList>
    </citation>
    <scope>NUCLEOTIDE SEQUENCE [LARGE SCALE GENOMIC DNA]</scope>
    <source>
        <strain evidence="1">GalUA</strain>
    </source>
</reference>